<keyword evidence="6 8" id="KW-0496">Mitochondrion</keyword>
<comment type="domain">
    <text evidence="8">The twin CX3C motif contains 4 conserved Cys residues that form 2 disulfide bonds in the mitochondrial intermembrane space.</text>
</comment>
<keyword evidence="4 8" id="KW-0653">Protein transport</keyword>
<keyword evidence="8" id="KW-0472">Membrane</keyword>
<dbReference type="EMBL" id="VRVR01000041">
    <property type="protein sequence ID" value="KAF0852370.1"/>
    <property type="molecule type" value="Genomic_DNA"/>
</dbReference>
<dbReference type="Proteomes" id="UP000799049">
    <property type="component" value="Unassembled WGS sequence"/>
</dbReference>
<feature type="domain" description="Tim10-like" evidence="9">
    <location>
        <begin position="19"/>
        <end position="77"/>
    </location>
</feature>
<proteinExistence type="inferred from homology"/>
<evidence type="ECO:0000256" key="8">
    <source>
        <dbReference type="RuleBase" id="RU367043"/>
    </source>
</evidence>
<sequence>MEFAYLQSQREQQAVAEHLQNLEVRESLRSFNSLADRCFARCVSSFRTNKLSQEEKQCGAMCAEKFFKHQQRVMKAYLEEQQKLAASAAQQQQQQQSQPQ</sequence>
<dbReference type="GO" id="GO:0046872">
    <property type="term" value="F:metal ion binding"/>
    <property type="evidence" value="ECO:0007669"/>
    <property type="project" value="UniProtKB-KW"/>
</dbReference>
<evidence type="ECO:0000256" key="1">
    <source>
        <dbReference type="ARBA" id="ARBA00022448"/>
    </source>
</evidence>
<dbReference type="GO" id="GO:0005743">
    <property type="term" value="C:mitochondrial inner membrane"/>
    <property type="evidence" value="ECO:0007669"/>
    <property type="project" value="UniProtKB-SubCell"/>
</dbReference>
<keyword evidence="11" id="KW-1185">Reference proteome</keyword>
<dbReference type="AlphaFoldDB" id="A0A8K0AI58"/>
<evidence type="ECO:0000259" key="9">
    <source>
        <dbReference type="Pfam" id="PF02953"/>
    </source>
</evidence>
<keyword evidence="3" id="KW-0862">Zinc</keyword>
<keyword evidence="8" id="KW-0143">Chaperone</keyword>
<keyword evidence="5 8" id="KW-0811">Translocation</keyword>
<comment type="subcellular location">
    <subcellularLocation>
        <location evidence="8">Mitochondrion inner membrane</location>
        <topology evidence="8">Peripheral membrane protein</topology>
        <orientation evidence="8">Intermembrane side</orientation>
    </subcellularLocation>
</comment>
<evidence type="ECO:0000313" key="11">
    <source>
        <dbReference type="Proteomes" id="UP000799049"/>
    </source>
</evidence>
<evidence type="ECO:0000256" key="6">
    <source>
        <dbReference type="ARBA" id="ARBA00023128"/>
    </source>
</evidence>
<keyword evidence="1 8" id="KW-0813">Transport</keyword>
<dbReference type="InterPro" id="IPR050673">
    <property type="entry name" value="Mito_inner_translocase_sub"/>
</dbReference>
<dbReference type="InterPro" id="IPR004217">
    <property type="entry name" value="Tim10-like"/>
</dbReference>
<comment type="similarity">
    <text evidence="8">Belongs to the small Tim family.</text>
</comment>
<comment type="subunit">
    <text evidence="8">Heterohexamer.</text>
</comment>
<evidence type="ECO:0000256" key="7">
    <source>
        <dbReference type="ARBA" id="ARBA00023157"/>
    </source>
</evidence>
<dbReference type="Gene3D" id="1.10.287.810">
    <property type="entry name" value="Mitochondrial import inner membrane translocase subunit tim13 like domains"/>
    <property type="match status" value="1"/>
</dbReference>
<protein>
    <recommendedName>
        <fullName evidence="8">Mitochondrial import inner membrane translocase subunit</fullName>
    </recommendedName>
</protein>
<keyword evidence="7 8" id="KW-1015">Disulfide bond</keyword>
<dbReference type="OrthoDB" id="1551503at2759"/>
<evidence type="ECO:0000256" key="2">
    <source>
        <dbReference type="ARBA" id="ARBA00022723"/>
    </source>
</evidence>
<dbReference type="Pfam" id="PF02953">
    <property type="entry name" value="zf-Tim10_DDP"/>
    <property type="match status" value="1"/>
</dbReference>
<evidence type="ECO:0000313" key="10">
    <source>
        <dbReference type="EMBL" id="KAF0852370.1"/>
    </source>
</evidence>
<evidence type="ECO:0000256" key="4">
    <source>
        <dbReference type="ARBA" id="ARBA00022927"/>
    </source>
</evidence>
<evidence type="ECO:0000256" key="3">
    <source>
        <dbReference type="ARBA" id="ARBA00022833"/>
    </source>
</evidence>
<comment type="function">
    <text evidence="8">Mitochondrial intermembrane chaperone that participates in the import and insertion of some multi-pass transmembrane proteins into the mitochondrial inner membrane. Also required for the transfer of beta-barrel precursors from the TOM complex to the sorting and assembly machinery (SAM complex) of the outer membrane. Acts as a chaperone-like protein that protects the hydrophobic precursors from aggregation and guide them through the mitochondrial intermembrane space.</text>
</comment>
<accession>A0A8K0AI58</accession>
<dbReference type="InterPro" id="IPR035427">
    <property type="entry name" value="Tim10-like_dom_sf"/>
</dbReference>
<evidence type="ECO:0000256" key="5">
    <source>
        <dbReference type="ARBA" id="ARBA00023010"/>
    </source>
</evidence>
<keyword evidence="2" id="KW-0479">Metal-binding</keyword>
<reference evidence="10" key="1">
    <citation type="submission" date="2019-09" db="EMBL/GenBank/DDBJ databases">
        <title>The Mitochondrial Proteome of the Jakobid, Andalucia godoyi, a Protist With the Most Gene-Rich and Bacteria-Like Mitochondrial Genome.</title>
        <authorList>
            <person name="Gray M.W."/>
            <person name="Burger G."/>
            <person name="Derelle R."/>
            <person name="Klimes V."/>
            <person name="Leger M."/>
            <person name="Sarrasin M."/>
            <person name="Vlcek C."/>
            <person name="Roger A.J."/>
            <person name="Elias M."/>
            <person name="Lang B.F."/>
        </authorList>
    </citation>
    <scope>NUCLEOTIDE SEQUENCE</scope>
    <source>
        <strain evidence="10">And28</strain>
    </source>
</reference>
<comment type="caution">
    <text evidence="10">The sequence shown here is derived from an EMBL/GenBank/DDBJ whole genome shotgun (WGS) entry which is preliminary data.</text>
</comment>
<keyword evidence="8" id="KW-0999">Mitochondrion inner membrane</keyword>
<name>A0A8K0AI58_ANDGO</name>
<organism evidence="10 11">
    <name type="scientific">Andalucia godoyi</name>
    <name type="common">Flagellate</name>
    <dbReference type="NCBI Taxonomy" id="505711"/>
    <lineage>
        <taxon>Eukaryota</taxon>
        <taxon>Discoba</taxon>
        <taxon>Jakobida</taxon>
        <taxon>Andalucina</taxon>
        <taxon>Andaluciidae</taxon>
        <taxon>Andalucia</taxon>
    </lineage>
</organism>
<dbReference type="SUPFAM" id="SSF144122">
    <property type="entry name" value="Tim10-like"/>
    <property type="match status" value="1"/>
</dbReference>
<dbReference type="PANTHER" id="PTHR13172">
    <property type="entry name" value="MITOCHONDRIAL IMPORT INNER MEMBRANE TRANSLOCASE SUBUNIT TIM9B"/>
    <property type="match status" value="1"/>
</dbReference>
<gene>
    <name evidence="10" type="ORF">ANDGO_08787</name>
</gene>
<dbReference type="GO" id="GO:0015031">
    <property type="term" value="P:protein transport"/>
    <property type="evidence" value="ECO:0007669"/>
    <property type="project" value="UniProtKB-KW"/>
</dbReference>